<dbReference type="AlphaFoldDB" id="A0A6H5GZS6"/>
<name>A0A6H5GZS6_9HEMI</name>
<keyword evidence="3" id="KW-1185">Reference proteome</keyword>
<dbReference type="EMBL" id="CADCXU010021156">
    <property type="protein sequence ID" value="CAB0008931.1"/>
    <property type="molecule type" value="Genomic_DNA"/>
</dbReference>
<feature type="region of interest" description="Disordered" evidence="1">
    <location>
        <begin position="94"/>
        <end position="114"/>
    </location>
</feature>
<sequence length="154" mass="17367">MTNVLCNLRLTQSDLCFILDFSSAKYIITPVSHHTDSQDHNGSIIREPQLPTYEWNGGIRVCYDRPGLDPLMDFTLLLPRFAKLFALTTGHWRTPGTHQRRDKRVTLPGGPDPDLDRGLHEMSTQIQSSSEGQFTVILILRGITYALLTLTMGI</sequence>
<protein>
    <submittedName>
        <fullName evidence="2">Uncharacterized protein</fullName>
    </submittedName>
</protein>
<organism evidence="2 3">
    <name type="scientific">Nesidiocoris tenuis</name>
    <dbReference type="NCBI Taxonomy" id="355587"/>
    <lineage>
        <taxon>Eukaryota</taxon>
        <taxon>Metazoa</taxon>
        <taxon>Ecdysozoa</taxon>
        <taxon>Arthropoda</taxon>
        <taxon>Hexapoda</taxon>
        <taxon>Insecta</taxon>
        <taxon>Pterygota</taxon>
        <taxon>Neoptera</taxon>
        <taxon>Paraneoptera</taxon>
        <taxon>Hemiptera</taxon>
        <taxon>Heteroptera</taxon>
        <taxon>Panheteroptera</taxon>
        <taxon>Cimicomorpha</taxon>
        <taxon>Miridae</taxon>
        <taxon>Dicyphina</taxon>
        <taxon>Nesidiocoris</taxon>
    </lineage>
</organism>
<evidence type="ECO:0000313" key="3">
    <source>
        <dbReference type="Proteomes" id="UP000479000"/>
    </source>
</evidence>
<evidence type="ECO:0000256" key="1">
    <source>
        <dbReference type="SAM" id="MobiDB-lite"/>
    </source>
</evidence>
<dbReference type="Proteomes" id="UP000479000">
    <property type="component" value="Unassembled WGS sequence"/>
</dbReference>
<reference evidence="2 3" key="1">
    <citation type="submission" date="2020-02" db="EMBL/GenBank/DDBJ databases">
        <authorList>
            <person name="Ferguson B K."/>
        </authorList>
    </citation>
    <scope>NUCLEOTIDE SEQUENCE [LARGE SCALE GENOMIC DNA]</scope>
</reference>
<gene>
    <name evidence="2" type="ORF">NTEN_LOCUS14137</name>
</gene>
<evidence type="ECO:0000313" key="2">
    <source>
        <dbReference type="EMBL" id="CAB0008931.1"/>
    </source>
</evidence>
<accession>A0A6H5GZS6</accession>
<proteinExistence type="predicted"/>